<dbReference type="InterPro" id="IPR038476">
    <property type="entry name" value="UvrC_RNase_H_dom_sf"/>
</dbReference>
<dbReference type="SUPFAM" id="SSF82771">
    <property type="entry name" value="GIY-YIG endonuclease"/>
    <property type="match status" value="1"/>
</dbReference>
<dbReference type="PROSITE" id="PS50165">
    <property type="entry name" value="UVRC"/>
    <property type="match status" value="1"/>
</dbReference>
<evidence type="ECO:0000259" key="8">
    <source>
        <dbReference type="PROSITE" id="PS50151"/>
    </source>
</evidence>
<dbReference type="Pfam" id="PF01541">
    <property type="entry name" value="GIY-YIG"/>
    <property type="match status" value="1"/>
</dbReference>
<dbReference type="GO" id="GO:0005737">
    <property type="term" value="C:cytoplasm"/>
    <property type="evidence" value="ECO:0007669"/>
    <property type="project" value="UniProtKB-SubCell"/>
</dbReference>
<dbReference type="InterPro" id="IPR010994">
    <property type="entry name" value="RuvA_2-like"/>
</dbReference>
<accession>A0A4Q1KGR2</accession>
<dbReference type="InterPro" id="IPR035901">
    <property type="entry name" value="GIY-YIG_endonuc_sf"/>
</dbReference>
<keyword evidence="6 7" id="KW-0742">SOS response</keyword>
<evidence type="ECO:0000313" key="11">
    <source>
        <dbReference type="EMBL" id="RXR28420.1"/>
    </source>
</evidence>
<dbReference type="Pfam" id="PF22920">
    <property type="entry name" value="UvrC_RNaseH"/>
    <property type="match status" value="1"/>
</dbReference>
<protein>
    <recommendedName>
        <fullName evidence="7">UvrABC system protein C</fullName>
        <shortName evidence="7">Protein UvrC</shortName>
    </recommendedName>
    <alternativeName>
        <fullName evidence="7">Excinuclease ABC subunit C</fullName>
    </alternativeName>
</protein>
<comment type="subcellular location">
    <subcellularLocation>
        <location evidence="7">Cytoplasm</location>
    </subcellularLocation>
</comment>
<evidence type="ECO:0000256" key="6">
    <source>
        <dbReference type="ARBA" id="ARBA00023236"/>
    </source>
</evidence>
<evidence type="ECO:0000256" key="4">
    <source>
        <dbReference type="ARBA" id="ARBA00022881"/>
    </source>
</evidence>
<dbReference type="GO" id="GO:0003677">
    <property type="term" value="F:DNA binding"/>
    <property type="evidence" value="ECO:0007669"/>
    <property type="project" value="UniProtKB-UniRule"/>
</dbReference>
<sequence>MSSSPPPIIPDRFSEEKAAYALRGLGQPDIEQGVAAIRDTVKTLSLQPGVYRMVDARGDVLYVGKAKALKNRVTNYTQITRLPKRLQRMVAQTRSMTIVTTGTEAEALLLEAQLIKRYRPPYNVLLRDDKSFPYILLRQDHEFPRIQKHRGARKAPGRYFGPYASGGAVNRTLNAMQKLFLLRSCTDGFFANRSRPCLLYQIRRCSAPCVGRIDAAGYAELVADADAFLAGKGNGVQAKLAGAMQQASEAMDYELAAVFRDRLKALTFVQTSQAINGEGLEDADVFALAAQGGAMCIQAFFIRGGQNCGSHSIFPVHTAEVDEGEVMTSFLAQFYQDAPPPPVLVLDRALEDGPVLAEALSVKAGRKVRIEAPQRGGKAKLIEQARRNAAEALQRRQAESASQTKLLRDLAELFDLPEPPGRIEIYDNSHIQGSHALGAMVVAGPEGFRKNQYRKFNIKNPETLPGDDFGMMREVFSRRFARAQAEDPDREEGEWPDLVLIDGGKGQLSAARAMLEELGVEDVPLVGVAKGPFHGRDGREIFHLPDGREISLAVNDPLLFYVQRLRDEAHRFVIGAHRGKRSKAITTSSLDEVPGIGPARKKALLMHFGTARAVKDARLEDLQRAPGVSDKVAQMIYDYFHGDG</sequence>
<keyword evidence="4 7" id="KW-0267">Excision nuclease</keyword>
<evidence type="ECO:0000256" key="1">
    <source>
        <dbReference type="ARBA" id="ARBA00022490"/>
    </source>
</evidence>
<dbReference type="Gene3D" id="3.30.420.340">
    <property type="entry name" value="UvrC, RNAse H endonuclease domain"/>
    <property type="match status" value="1"/>
</dbReference>
<dbReference type="EMBL" id="SBKP01000009">
    <property type="protein sequence ID" value="RXR28420.1"/>
    <property type="molecule type" value="Genomic_DNA"/>
</dbReference>
<dbReference type="Proteomes" id="UP000290958">
    <property type="component" value="Unassembled WGS sequence"/>
</dbReference>
<dbReference type="Pfam" id="PF14520">
    <property type="entry name" value="HHH_5"/>
    <property type="match status" value="1"/>
</dbReference>
<evidence type="ECO:0000256" key="7">
    <source>
        <dbReference type="HAMAP-Rule" id="MF_00203"/>
    </source>
</evidence>
<keyword evidence="12" id="KW-1185">Reference proteome</keyword>
<feature type="domain" description="GIY-YIG" evidence="9">
    <location>
        <begin position="46"/>
        <end position="124"/>
    </location>
</feature>
<dbReference type="InterPro" id="IPR036876">
    <property type="entry name" value="UVR_dom_sf"/>
</dbReference>
<evidence type="ECO:0000256" key="2">
    <source>
        <dbReference type="ARBA" id="ARBA00022763"/>
    </source>
</evidence>
<evidence type="ECO:0000259" key="10">
    <source>
        <dbReference type="PROSITE" id="PS50165"/>
    </source>
</evidence>
<dbReference type="PROSITE" id="PS50164">
    <property type="entry name" value="GIY_YIG"/>
    <property type="match status" value="1"/>
</dbReference>
<reference evidence="12" key="1">
    <citation type="submission" date="2019-01" db="EMBL/GenBank/DDBJ databases">
        <title>Cytophagaceae bacterium strain CAR-16.</title>
        <authorList>
            <person name="Chen W.-M."/>
        </authorList>
    </citation>
    <scope>NUCLEOTIDE SEQUENCE [LARGE SCALE GENOMIC DNA]</scope>
    <source>
        <strain evidence="12">CHR27</strain>
    </source>
</reference>
<dbReference type="GO" id="GO:0006289">
    <property type="term" value="P:nucleotide-excision repair"/>
    <property type="evidence" value="ECO:0007669"/>
    <property type="project" value="UniProtKB-UniRule"/>
</dbReference>
<dbReference type="InterPro" id="IPR050066">
    <property type="entry name" value="UvrABC_protein_C"/>
</dbReference>
<dbReference type="SUPFAM" id="SSF46600">
    <property type="entry name" value="C-terminal UvrC-binding domain of UvrB"/>
    <property type="match status" value="1"/>
</dbReference>
<dbReference type="PANTHER" id="PTHR30562:SF1">
    <property type="entry name" value="UVRABC SYSTEM PROTEIN C"/>
    <property type="match status" value="1"/>
</dbReference>
<comment type="subunit">
    <text evidence="7">Interacts with UvrB in an incision complex.</text>
</comment>
<dbReference type="PROSITE" id="PS50151">
    <property type="entry name" value="UVR"/>
    <property type="match status" value="1"/>
</dbReference>
<comment type="function">
    <text evidence="7">The UvrABC repair system catalyzes the recognition and processing of DNA lesions. UvrC both incises the 5' and 3' sides of the lesion. The N-terminal half is responsible for the 3' incision and the C-terminal half is responsible for the 5' incision.</text>
</comment>
<feature type="domain" description="UvrC family homology region profile" evidence="10">
    <location>
        <begin position="285"/>
        <end position="515"/>
    </location>
</feature>
<dbReference type="PANTHER" id="PTHR30562">
    <property type="entry name" value="UVRC/OXIDOREDUCTASE"/>
    <property type="match status" value="1"/>
</dbReference>
<dbReference type="InterPro" id="IPR003583">
    <property type="entry name" value="Hlx-hairpin-Hlx_DNA-bd_motif"/>
</dbReference>
<evidence type="ECO:0000256" key="5">
    <source>
        <dbReference type="ARBA" id="ARBA00023204"/>
    </source>
</evidence>
<dbReference type="InterPro" id="IPR047296">
    <property type="entry name" value="GIY-YIG_UvrC_Cho"/>
</dbReference>
<dbReference type="SUPFAM" id="SSF47781">
    <property type="entry name" value="RuvA domain 2-like"/>
    <property type="match status" value="1"/>
</dbReference>
<dbReference type="NCBIfam" id="NF001824">
    <property type="entry name" value="PRK00558.1-5"/>
    <property type="match status" value="1"/>
</dbReference>
<dbReference type="InterPro" id="IPR001162">
    <property type="entry name" value="UvrC_RNase_H_dom"/>
</dbReference>
<dbReference type="HAMAP" id="MF_00203">
    <property type="entry name" value="UvrC"/>
    <property type="match status" value="1"/>
</dbReference>
<dbReference type="Gene3D" id="1.10.150.20">
    <property type="entry name" value="5' to 3' exonuclease, C-terminal subdomain"/>
    <property type="match status" value="1"/>
</dbReference>
<dbReference type="InterPro" id="IPR004791">
    <property type="entry name" value="UvrC"/>
</dbReference>
<keyword evidence="2 7" id="KW-0227">DNA damage</keyword>
<evidence type="ECO:0000256" key="3">
    <source>
        <dbReference type="ARBA" id="ARBA00022769"/>
    </source>
</evidence>
<feature type="domain" description="UVR" evidence="8">
    <location>
        <begin position="234"/>
        <end position="269"/>
    </location>
</feature>
<evidence type="ECO:0000313" key="12">
    <source>
        <dbReference type="Proteomes" id="UP000290958"/>
    </source>
</evidence>
<dbReference type="RefSeq" id="WP_129404494.1">
    <property type="nucleotide sequence ID" value="NZ_SBKP01000009.1"/>
</dbReference>
<dbReference type="NCBIfam" id="TIGR00194">
    <property type="entry name" value="uvrC"/>
    <property type="match status" value="1"/>
</dbReference>
<keyword evidence="1 7" id="KW-0963">Cytoplasm</keyword>
<dbReference type="InterPro" id="IPR000305">
    <property type="entry name" value="GIY-YIG_endonuc"/>
</dbReference>
<dbReference type="Pfam" id="PF08459">
    <property type="entry name" value="UvrC_RNaseH_dom"/>
    <property type="match status" value="1"/>
</dbReference>
<comment type="caution">
    <text evidence="11">The sequence shown here is derived from an EMBL/GenBank/DDBJ whole genome shotgun (WGS) entry which is preliminary data.</text>
</comment>
<dbReference type="GO" id="GO:0009380">
    <property type="term" value="C:excinuclease repair complex"/>
    <property type="evidence" value="ECO:0007669"/>
    <property type="project" value="InterPro"/>
</dbReference>
<name>A0A4Q1KGR2_9SPHN</name>
<proteinExistence type="inferred from homology"/>
<organism evidence="11 12">
    <name type="scientific">Sphingobium fluviale</name>
    <dbReference type="NCBI Taxonomy" id="2506423"/>
    <lineage>
        <taxon>Bacteria</taxon>
        <taxon>Pseudomonadati</taxon>
        <taxon>Pseudomonadota</taxon>
        <taxon>Alphaproteobacteria</taxon>
        <taxon>Sphingomonadales</taxon>
        <taxon>Sphingomonadaceae</taxon>
        <taxon>Sphingobium</taxon>
    </lineage>
</organism>
<dbReference type="GO" id="GO:0009381">
    <property type="term" value="F:excinuclease ABC activity"/>
    <property type="evidence" value="ECO:0007669"/>
    <property type="project" value="UniProtKB-UniRule"/>
</dbReference>
<dbReference type="FunFam" id="3.40.1440.10:FF:000001">
    <property type="entry name" value="UvrABC system protein C"/>
    <property type="match status" value="1"/>
</dbReference>
<dbReference type="InterPro" id="IPR001943">
    <property type="entry name" value="UVR_dom"/>
</dbReference>
<dbReference type="AlphaFoldDB" id="A0A4Q1KGR2"/>
<comment type="similarity">
    <text evidence="7">Belongs to the UvrC family.</text>
</comment>
<evidence type="ECO:0000259" key="9">
    <source>
        <dbReference type="PROSITE" id="PS50164"/>
    </source>
</evidence>
<dbReference type="CDD" id="cd10434">
    <property type="entry name" value="GIY-YIG_UvrC_Cho"/>
    <property type="match status" value="1"/>
</dbReference>
<gene>
    <name evidence="7 11" type="primary">uvrC</name>
    <name evidence="11" type="ORF">EQG66_10280</name>
</gene>
<keyword evidence="5 7" id="KW-0234">DNA repair</keyword>
<dbReference type="Gene3D" id="3.40.1440.10">
    <property type="entry name" value="GIY-YIG endonuclease"/>
    <property type="match status" value="1"/>
</dbReference>
<dbReference type="SMART" id="SM00465">
    <property type="entry name" value="GIYc"/>
    <property type="match status" value="1"/>
</dbReference>
<dbReference type="GO" id="GO:0009432">
    <property type="term" value="P:SOS response"/>
    <property type="evidence" value="ECO:0007669"/>
    <property type="project" value="UniProtKB-UniRule"/>
</dbReference>
<dbReference type="OrthoDB" id="9804933at2"/>
<dbReference type="SMART" id="SM00278">
    <property type="entry name" value="HhH1"/>
    <property type="match status" value="2"/>
</dbReference>
<dbReference type="Pfam" id="PF02151">
    <property type="entry name" value="UVR"/>
    <property type="match status" value="1"/>
</dbReference>
<keyword evidence="3 7" id="KW-0228">DNA excision</keyword>